<dbReference type="RefSeq" id="WP_170236298.1">
    <property type="nucleotide sequence ID" value="NZ_BAAAYT010000002.1"/>
</dbReference>
<dbReference type="NCBIfam" id="TIGR01439">
    <property type="entry name" value="lp_hng_hel_AbrB"/>
    <property type="match status" value="1"/>
</dbReference>
<dbReference type="SMART" id="SM00966">
    <property type="entry name" value="SpoVT_AbrB"/>
    <property type="match status" value="1"/>
</dbReference>
<comment type="caution">
    <text evidence="2">The sequence shown here is derived from an EMBL/GenBank/DDBJ whole genome shotgun (WGS) entry which is preliminary data.</text>
</comment>
<evidence type="ECO:0000313" key="3">
    <source>
        <dbReference type="Proteomes" id="UP000315628"/>
    </source>
</evidence>
<dbReference type="GO" id="GO:0003677">
    <property type="term" value="F:DNA binding"/>
    <property type="evidence" value="ECO:0007669"/>
    <property type="project" value="InterPro"/>
</dbReference>
<accession>A0A560W6K1</accession>
<feature type="domain" description="SpoVT-AbrB" evidence="1">
    <location>
        <begin position="4"/>
        <end position="50"/>
    </location>
</feature>
<dbReference type="Proteomes" id="UP000315628">
    <property type="component" value="Unassembled WGS sequence"/>
</dbReference>
<protein>
    <submittedName>
        <fullName evidence="2">AbrB family looped-hinge helix DNA binding protein</fullName>
    </submittedName>
</protein>
<dbReference type="Pfam" id="PF04014">
    <property type="entry name" value="MazE_antitoxin"/>
    <property type="match status" value="1"/>
</dbReference>
<reference evidence="2 3" key="1">
    <citation type="submission" date="2019-06" db="EMBL/GenBank/DDBJ databases">
        <title>Sequencing the genomes of 1000 actinobacteria strains.</title>
        <authorList>
            <person name="Klenk H.-P."/>
        </authorList>
    </citation>
    <scope>NUCLEOTIDE SEQUENCE [LARGE SCALE GENOMIC DNA]</scope>
    <source>
        <strain evidence="2 3">DSM 18935</strain>
    </source>
</reference>
<evidence type="ECO:0000313" key="2">
    <source>
        <dbReference type="EMBL" id="TWD13243.1"/>
    </source>
</evidence>
<dbReference type="Gene3D" id="2.10.260.10">
    <property type="match status" value="1"/>
</dbReference>
<dbReference type="EMBL" id="VIUW01000005">
    <property type="protein sequence ID" value="TWD13243.1"/>
    <property type="molecule type" value="Genomic_DNA"/>
</dbReference>
<proteinExistence type="predicted"/>
<organism evidence="2 3">
    <name type="scientific">Marihabitans asiaticum</name>
    <dbReference type="NCBI Taxonomy" id="415218"/>
    <lineage>
        <taxon>Bacteria</taxon>
        <taxon>Bacillati</taxon>
        <taxon>Actinomycetota</taxon>
        <taxon>Actinomycetes</taxon>
        <taxon>Micrococcales</taxon>
        <taxon>Intrasporangiaceae</taxon>
        <taxon>Marihabitans</taxon>
    </lineage>
</organism>
<dbReference type="AlphaFoldDB" id="A0A560W6K1"/>
<gene>
    <name evidence="2" type="ORF">FB557_2631</name>
</gene>
<evidence type="ECO:0000259" key="1">
    <source>
        <dbReference type="SMART" id="SM00966"/>
    </source>
</evidence>
<name>A0A560W6K1_9MICO</name>
<dbReference type="InterPro" id="IPR007159">
    <property type="entry name" value="SpoVT-AbrB_dom"/>
</dbReference>
<keyword evidence="3" id="KW-1185">Reference proteome</keyword>
<dbReference type="InterPro" id="IPR037914">
    <property type="entry name" value="SpoVT-AbrB_sf"/>
</dbReference>
<dbReference type="SUPFAM" id="SSF89447">
    <property type="entry name" value="AbrB/MazE/MraZ-like"/>
    <property type="match status" value="1"/>
</dbReference>
<sequence>MSTGTMTSKGQITIPKDVRIALGLSPGVVVSFVQNGEGEYVISRAGTSASDLAGALKYSGQPKTLDEMETAIAEGATGR</sequence>